<dbReference type="InterPro" id="IPR029016">
    <property type="entry name" value="GAF-like_dom_sf"/>
</dbReference>
<name>A0A511FBK4_9CELL</name>
<proteinExistence type="predicted"/>
<evidence type="ECO:0000259" key="5">
    <source>
        <dbReference type="PROSITE" id="PS51078"/>
    </source>
</evidence>
<evidence type="ECO:0000313" key="8">
    <source>
        <dbReference type="Proteomes" id="UP000321723"/>
    </source>
</evidence>
<dbReference type="PANTHER" id="PTHR30136:SF24">
    <property type="entry name" value="HTH-TYPE TRANSCRIPTIONAL REPRESSOR ALLR"/>
    <property type="match status" value="1"/>
</dbReference>
<keyword evidence="3" id="KW-0804">Transcription</keyword>
<evidence type="ECO:0000259" key="4">
    <source>
        <dbReference type="PROSITE" id="PS51077"/>
    </source>
</evidence>
<dbReference type="InterPro" id="IPR050707">
    <property type="entry name" value="HTH_MetabolicPath_Reg"/>
</dbReference>
<dbReference type="EMBL" id="BJVQ01000020">
    <property type="protein sequence ID" value="GEL46646.1"/>
    <property type="molecule type" value="Genomic_DNA"/>
</dbReference>
<comment type="caution">
    <text evidence="6">The sequence shown here is derived from an EMBL/GenBank/DDBJ whole genome shotgun (WGS) entry which is preliminary data.</text>
</comment>
<evidence type="ECO:0000313" key="7">
    <source>
        <dbReference type="EMBL" id="MBB5472573.1"/>
    </source>
</evidence>
<dbReference type="EMBL" id="JACHDN010000001">
    <property type="protein sequence ID" value="MBB5472573.1"/>
    <property type="molecule type" value="Genomic_DNA"/>
</dbReference>
<evidence type="ECO:0000313" key="6">
    <source>
        <dbReference type="EMBL" id="GEL46646.1"/>
    </source>
</evidence>
<reference evidence="6 8" key="1">
    <citation type="submission" date="2019-07" db="EMBL/GenBank/DDBJ databases">
        <title>Whole genome shotgun sequence of Cellulomonas hominis NBRC 16055.</title>
        <authorList>
            <person name="Hosoyama A."/>
            <person name="Uohara A."/>
            <person name="Ohji S."/>
            <person name="Ichikawa N."/>
        </authorList>
    </citation>
    <scope>NUCLEOTIDE SEQUENCE [LARGE SCALE GENOMIC DNA]</scope>
    <source>
        <strain evidence="6 8">NBRC 16055</strain>
    </source>
</reference>
<reference evidence="7 9" key="2">
    <citation type="submission" date="2020-08" db="EMBL/GenBank/DDBJ databases">
        <title>Sequencing the genomes of 1000 actinobacteria strains.</title>
        <authorList>
            <person name="Klenk H.-P."/>
        </authorList>
    </citation>
    <scope>NUCLEOTIDE SEQUENCE [LARGE SCALE GENOMIC DNA]</scope>
    <source>
        <strain evidence="7 9">DSM 9581</strain>
    </source>
</reference>
<sequence length="265" mass="27985">MRATSLLPSEDPAADGAAPLSASGKTLIVLEAALTHARFSEVVAATGLPKATVHRIIATLAEHGFVTVDARGEYLPGPRILSLAGQALRRIDISRIVQPHVDDLVARVHCTVHVGARNGDEVVYLVRTDSDKPYRMPSRVGDSVSMHATGIGKAILAQGDDDAAARYAARTGLPRRTDSTITTLPGLLHELADIRDRGYALDRGENVPGVACIAVPLFDHTGQATYGMSISTLSLEHSEDQIVAMHGDLRAAARAASAALGHRTT</sequence>
<dbReference type="Gene3D" id="1.10.10.10">
    <property type="entry name" value="Winged helix-like DNA-binding domain superfamily/Winged helix DNA-binding domain"/>
    <property type="match status" value="1"/>
</dbReference>
<dbReference type="RefSeq" id="WP_146836670.1">
    <property type="nucleotide sequence ID" value="NZ_BJVQ01000020.1"/>
</dbReference>
<dbReference type="AlphaFoldDB" id="A0A511FBK4"/>
<dbReference type="OrthoDB" id="8479143at2"/>
<evidence type="ECO:0000256" key="3">
    <source>
        <dbReference type="ARBA" id="ARBA00023163"/>
    </source>
</evidence>
<dbReference type="Gene3D" id="3.30.450.40">
    <property type="match status" value="1"/>
</dbReference>
<accession>A0A511FBK4</accession>
<dbReference type="GO" id="GO:0045892">
    <property type="term" value="P:negative regulation of DNA-templated transcription"/>
    <property type="evidence" value="ECO:0007669"/>
    <property type="project" value="TreeGrafter"/>
</dbReference>
<protein>
    <submittedName>
        <fullName evidence="6 7">IclR family transcriptional regulator</fullName>
    </submittedName>
</protein>
<dbReference type="InterPro" id="IPR014757">
    <property type="entry name" value="Tscrpt_reg_IclR_C"/>
</dbReference>
<dbReference type="PROSITE" id="PS51078">
    <property type="entry name" value="ICLR_ED"/>
    <property type="match status" value="1"/>
</dbReference>
<dbReference type="PROSITE" id="PS51077">
    <property type="entry name" value="HTH_ICLR"/>
    <property type="match status" value="1"/>
</dbReference>
<dbReference type="SUPFAM" id="SSF55781">
    <property type="entry name" value="GAF domain-like"/>
    <property type="match status" value="1"/>
</dbReference>
<dbReference type="InterPro" id="IPR036390">
    <property type="entry name" value="WH_DNA-bd_sf"/>
</dbReference>
<feature type="domain" description="IclR-ED" evidence="5">
    <location>
        <begin position="79"/>
        <end position="262"/>
    </location>
</feature>
<evidence type="ECO:0000313" key="9">
    <source>
        <dbReference type="Proteomes" id="UP000564629"/>
    </source>
</evidence>
<dbReference type="InterPro" id="IPR036388">
    <property type="entry name" value="WH-like_DNA-bd_sf"/>
</dbReference>
<keyword evidence="2 7" id="KW-0238">DNA-binding</keyword>
<gene>
    <name evidence="6" type="ORF">CHO01_17620</name>
    <name evidence="7" type="ORF">HNR08_001309</name>
</gene>
<organism evidence="6 8">
    <name type="scientific">Cellulomonas hominis</name>
    <dbReference type="NCBI Taxonomy" id="156981"/>
    <lineage>
        <taxon>Bacteria</taxon>
        <taxon>Bacillati</taxon>
        <taxon>Actinomycetota</taxon>
        <taxon>Actinomycetes</taxon>
        <taxon>Micrococcales</taxon>
        <taxon>Cellulomonadaceae</taxon>
        <taxon>Cellulomonas</taxon>
    </lineage>
</organism>
<dbReference type="Proteomes" id="UP000321723">
    <property type="component" value="Unassembled WGS sequence"/>
</dbReference>
<dbReference type="SMART" id="SM00346">
    <property type="entry name" value="HTH_ICLR"/>
    <property type="match status" value="1"/>
</dbReference>
<dbReference type="SUPFAM" id="SSF46785">
    <property type="entry name" value="Winged helix' DNA-binding domain"/>
    <property type="match status" value="1"/>
</dbReference>
<keyword evidence="8" id="KW-1185">Reference proteome</keyword>
<evidence type="ECO:0000256" key="2">
    <source>
        <dbReference type="ARBA" id="ARBA00023125"/>
    </source>
</evidence>
<dbReference type="Pfam" id="PF01614">
    <property type="entry name" value="IclR_C"/>
    <property type="match status" value="1"/>
</dbReference>
<evidence type="ECO:0000256" key="1">
    <source>
        <dbReference type="ARBA" id="ARBA00023015"/>
    </source>
</evidence>
<keyword evidence="1" id="KW-0805">Transcription regulation</keyword>
<feature type="domain" description="HTH iclR-type" evidence="4">
    <location>
        <begin position="20"/>
        <end position="78"/>
    </location>
</feature>
<dbReference type="InterPro" id="IPR005471">
    <property type="entry name" value="Tscrpt_reg_IclR_N"/>
</dbReference>
<dbReference type="Proteomes" id="UP000564629">
    <property type="component" value="Unassembled WGS sequence"/>
</dbReference>
<dbReference type="GO" id="GO:0003700">
    <property type="term" value="F:DNA-binding transcription factor activity"/>
    <property type="evidence" value="ECO:0007669"/>
    <property type="project" value="TreeGrafter"/>
</dbReference>
<dbReference type="GO" id="GO:0003677">
    <property type="term" value="F:DNA binding"/>
    <property type="evidence" value="ECO:0007669"/>
    <property type="project" value="UniProtKB-KW"/>
</dbReference>
<dbReference type="PANTHER" id="PTHR30136">
    <property type="entry name" value="HELIX-TURN-HELIX TRANSCRIPTIONAL REGULATOR, ICLR FAMILY"/>
    <property type="match status" value="1"/>
</dbReference>
<dbReference type="Pfam" id="PF09339">
    <property type="entry name" value="HTH_IclR"/>
    <property type="match status" value="1"/>
</dbReference>